<evidence type="ECO:0000256" key="1">
    <source>
        <dbReference type="ARBA" id="ARBA00006849"/>
    </source>
</evidence>
<organism evidence="6 7">
    <name type="scientific">Phytopseudomonas dryadis</name>
    <dbReference type="NCBI Taxonomy" id="2487520"/>
    <lineage>
        <taxon>Bacteria</taxon>
        <taxon>Pseudomonadati</taxon>
        <taxon>Pseudomonadota</taxon>
        <taxon>Gammaproteobacteria</taxon>
        <taxon>Pseudomonadales</taxon>
        <taxon>Pseudomonadaceae</taxon>
        <taxon>Phytopseudomonas</taxon>
    </lineage>
</organism>
<gene>
    <name evidence="6" type="ORF">DNK44_07185</name>
</gene>
<protein>
    <submittedName>
        <fullName evidence="6">Uncharacterized protein</fullName>
    </submittedName>
</protein>
<sequence length="582" mass="62541">MPGDARSTDRGAAMNGTRPLFFIALGLFGLYAVEFGVVGILPAVVERYGITVAQAGWLVALFAGVVAVCGPAMVLWLSRFDWRKALTASLLVFSLLSAWAPSFGVLLALRVPSALLHRPRTDQRVALGATADGRLTSIIHEAFAETSRYEQFFEGITNQSEFLYSCPNVRTRYRIVPTDTSTPTPMRAPGEASGAYALECAMDELAVALNIDPIDLRRRNEPKMDERSGRPFSSRSLLQCLDLGAERFGWSRRDPMPGSMRDGRLLIGWGVATTTRSAAQAPSDAVARLMPDGTVEIEVATADMGPGTYTSMTQVAADTLGLPMDRVRFTLGRSDLPTAPSHGGSWTMASVGTAIRAACPAVQAEAARQATGGRRSPFFGMATEQLEWAGGRLRRRGETEPGETYRDVVGNQGPIQSRASTARSPDIASRFSMYGFGAFFAEVAVDPDVRTVRVRRLVGVYGVGRIINPRLATSQCIGGMVGGIGQALMERTVLDPRNGLPVNAHMADYLVPVNLDIGSLETHFLEEEDSAVNPLGAKGIGELSIVGVAPAIANAVYHATGKRVRELPIRIENLLETWALAA</sequence>
<name>A0A4Q9R724_9GAMM</name>
<dbReference type="Gene3D" id="3.30.365.10">
    <property type="entry name" value="Aldehyde oxidase/xanthine dehydrogenase, molybdopterin binding domain"/>
    <property type="match status" value="3"/>
</dbReference>
<keyword evidence="3" id="KW-0812">Transmembrane</keyword>
<dbReference type="Pfam" id="PF02738">
    <property type="entry name" value="MoCoBD_1"/>
    <property type="match status" value="1"/>
</dbReference>
<reference evidence="6 7" key="1">
    <citation type="submission" date="2018-06" db="EMBL/GenBank/DDBJ databases">
        <title>Three novel Pseudomonas species isolated from symptomatic oak.</title>
        <authorList>
            <person name="Bueno-Gonzalez V."/>
            <person name="Brady C."/>
        </authorList>
    </citation>
    <scope>NUCLEOTIDE SEQUENCE [LARGE SCALE GENOMIC DNA]</scope>
    <source>
        <strain evidence="6 7">P6B</strain>
    </source>
</reference>
<dbReference type="AlphaFoldDB" id="A0A4Q9R724"/>
<keyword evidence="3" id="KW-1133">Transmembrane helix</keyword>
<dbReference type="Gene3D" id="1.20.1250.20">
    <property type="entry name" value="MFS general substrate transporter like domains"/>
    <property type="match status" value="1"/>
</dbReference>
<feature type="transmembrane region" description="Helical" evidence="3">
    <location>
        <begin position="20"/>
        <end position="45"/>
    </location>
</feature>
<dbReference type="Proteomes" id="UP000293172">
    <property type="component" value="Unassembled WGS sequence"/>
</dbReference>
<dbReference type="InterPro" id="IPR036259">
    <property type="entry name" value="MFS_trans_sf"/>
</dbReference>
<comment type="caution">
    <text evidence="6">The sequence shown here is derived from an EMBL/GenBank/DDBJ whole genome shotgun (WGS) entry which is preliminary data.</text>
</comment>
<comment type="similarity">
    <text evidence="1">Belongs to the xanthine dehydrogenase family.</text>
</comment>
<proteinExistence type="inferred from homology"/>
<dbReference type="GO" id="GO:0005506">
    <property type="term" value="F:iron ion binding"/>
    <property type="evidence" value="ECO:0007669"/>
    <property type="project" value="InterPro"/>
</dbReference>
<keyword evidence="3" id="KW-0472">Membrane</keyword>
<feature type="domain" description="Aldehyde oxidase/xanthine dehydrogenase first molybdopterin binding" evidence="4">
    <location>
        <begin position="117"/>
        <end position="220"/>
    </location>
</feature>
<evidence type="ECO:0000313" key="6">
    <source>
        <dbReference type="EMBL" id="TBU95695.1"/>
    </source>
</evidence>
<feature type="transmembrane region" description="Helical" evidence="3">
    <location>
        <begin position="57"/>
        <end position="78"/>
    </location>
</feature>
<keyword evidence="2" id="KW-0500">Molybdenum</keyword>
<accession>A0A4Q9R724</accession>
<dbReference type="PANTHER" id="PTHR11908:SF132">
    <property type="entry name" value="ALDEHYDE OXIDASE 1-RELATED"/>
    <property type="match status" value="1"/>
</dbReference>
<evidence type="ECO:0000313" key="7">
    <source>
        <dbReference type="Proteomes" id="UP000293172"/>
    </source>
</evidence>
<dbReference type="GO" id="GO:0016491">
    <property type="term" value="F:oxidoreductase activity"/>
    <property type="evidence" value="ECO:0007669"/>
    <property type="project" value="InterPro"/>
</dbReference>
<evidence type="ECO:0000256" key="2">
    <source>
        <dbReference type="ARBA" id="ARBA00022505"/>
    </source>
</evidence>
<dbReference type="PANTHER" id="PTHR11908">
    <property type="entry name" value="XANTHINE DEHYDROGENASE"/>
    <property type="match status" value="1"/>
</dbReference>
<evidence type="ECO:0000256" key="3">
    <source>
        <dbReference type="SAM" id="Phobius"/>
    </source>
</evidence>
<dbReference type="InterPro" id="IPR037165">
    <property type="entry name" value="AldOxase/xan_DH_Mopterin-bd_sf"/>
</dbReference>
<dbReference type="OrthoDB" id="6177861at2"/>
<evidence type="ECO:0000259" key="5">
    <source>
        <dbReference type="Pfam" id="PF20256"/>
    </source>
</evidence>
<dbReference type="InterPro" id="IPR016208">
    <property type="entry name" value="Ald_Oxase/xanthine_DH-like"/>
</dbReference>
<dbReference type="SUPFAM" id="SSF103473">
    <property type="entry name" value="MFS general substrate transporter"/>
    <property type="match status" value="1"/>
</dbReference>
<dbReference type="Pfam" id="PF20256">
    <property type="entry name" value="MoCoBD_2"/>
    <property type="match status" value="1"/>
</dbReference>
<feature type="transmembrane region" description="Helical" evidence="3">
    <location>
        <begin position="90"/>
        <end position="109"/>
    </location>
</feature>
<feature type="domain" description="Aldehyde oxidase/xanthine dehydrogenase second molybdopterin binding" evidence="5">
    <location>
        <begin position="245"/>
        <end position="517"/>
    </location>
</feature>
<dbReference type="EMBL" id="QJUL01000007">
    <property type="protein sequence ID" value="TBU95695.1"/>
    <property type="molecule type" value="Genomic_DNA"/>
</dbReference>
<evidence type="ECO:0000259" key="4">
    <source>
        <dbReference type="Pfam" id="PF02738"/>
    </source>
</evidence>
<dbReference type="InterPro" id="IPR008274">
    <property type="entry name" value="AldOxase/xan_DH_MoCoBD1"/>
</dbReference>
<dbReference type="InterPro" id="IPR046867">
    <property type="entry name" value="AldOxase/xan_DH_MoCoBD2"/>
</dbReference>
<dbReference type="SUPFAM" id="SSF56003">
    <property type="entry name" value="Molybdenum cofactor-binding domain"/>
    <property type="match status" value="1"/>
</dbReference>